<dbReference type="Proteomes" id="UP000198598">
    <property type="component" value="Unassembled WGS sequence"/>
</dbReference>
<keyword evidence="2" id="KW-1185">Reference proteome</keyword>
<dbReference type="STRING" id="662367.SAMN05216167_11816"/>
<organism evidence="1 2">
    <name type="scientific">Spirosoma endophyticum</name>
    <dbReference type="NCBI Taxonomy" id="662367"/>
    <lineage>
        <taxon>Bacteria</taxon>
        <taxon>Pseudomonadati</taxon>
        <taxon>Bacteroidota</taxon>
        <taxon>Cytophagia</taxon>
        <taxon>Cytophagales</taxon>
        <taxon>Cytophagaceae</taxon>
        <taxon>Spirosoma</taxon>
    </lineage>
</organism>
<evidence type="ECO:0000313" key="2">
    <source>
        <dbReference type="Proteomes" id="UP000198598"/>
    </source>
</evidence>
<name>A0A1I2CQ93_9BACT</name>
<reference evidence="1 2" key="1">
    <citation type="submission" date="2016-10" db="EMBL/GenBank/DDBJ databases">
        <authorList>
            <person name="de Groot N.N."/>
        </authorList>
    </citation>
    <scope>NUCLEOTIDE SEQUENCE [LARGE SCALE GENOMIC DNA]</scope>
    <source>
        <strain evidence="1 2">DSM 26130</strain>
    </source>
</reference>
<dbReference type="OrthoDB" id="939640at2"/>
<sequence length="116" mass="13545">MQLYRTISRQWLANLATSFHPRMASVKQVHFVWLAAFILLLHAQAGQAQIDNRAQPDSTRGYWRLNTQAATRNTLIQFFGPNHQLLYVENLPEKWVKLSRKNQKQFDQLLAQLLAN</sequence>
<dbReference type="RefSeq" id="WP_093832465.1">
    <property type="nucleotide sequence ID" value="NZ_FOLQ01000018.1"/>
</dbReference>
<accession>A0A1I2CQ93</accession>
<dbReference type="AlphaFoldDB" id="A0A1I2CQ93"/>
<proteinExistence type="predicted"/>
<gene>
    <name evidence="1" type="ORF">SAMN05216167_11816</name>
</gene>
<dbReference type="EMBL" id="FOLQ01000018">
    <property type="protein sequence ID" value="SFE70325.1"/>
    <property type="molecule type" value="Genomic_DNA"/>
</dbReference>
<protein>
    <submittedName>
        <fullName evidence="1">Uncharacterized protein</fullName>
    </submittedName>
</protein>
<evidence type="ECO:0000313" key="1">
    <source>
        <dbReference type="EMBL" id="SFE70325.1"/>
    </source>
</evidence>